<sequence length="111" mass="12273">MQDISSLRPSNTSEIQNYSFSKMRGNVSKRHPKLVCKLKGCKISPTLVSTSHTNVSEKQRRGFLGSNVIKNGCTSHLTETTSYSKNKDSGPDTEIQVVLTTAVLRAQNFRA</sequence>
<name>A0ABV0NC34_9TELE</name>
<dbReference type="EMBL" id="JAHRIO010031791">
    <property type="protein sequence ID" value="MEQ2168947.1"/>
    <property type="molecule type" value="Genomic_DNA"/>
</dbReference>
<comment type="caution">
    <text evidence="2">The sequence shown here is derived from an EMBL/GenBank/DDBJ whole genome shotgun (WGS) entry which is preliminary data.</text>
</comment>
<dbReference type="Proteomes" id="UP001476798">
    <property type="component" value="Unassembled WGS sequence"/>
</dbReference>
<proteinExistence type="predicted"/>
<evidence type="ECO:0000313" key="2">
    <source>
        <dbReference type="EMBL" id="MEQ2168947.1"/>
    </source>
</evidence>
<gene>
    <name evidence="2" type="ORF">GOODEAATRI_019884</name>
</gene>
<feature type="compositionally biased region" description="Polar residues" evidence="1">
    <location>
        <begin position="1"/>
        <end position="20"/>
    </location>
</feature>
<evidence type="ECO:0000313" key="3">
    <source>
        <dbReference type="Proteomes" id="UP001476798"/>
    </source>
</evidence>
<keyword evidence="3" id="KW-1185">Reference proteome</keyword>
<protein>
    <submittedName>
        <fullName evidence="2">Uncharacterized protein</fullName>
    </submittedName>
</protein>
<accession>A0ABV0NC34</accession>
<feature type="region of interest" description="Disordered" evidence="1">
    <location>
        <begin position="1"/>
        <end position="24"/>
    </location>
</feature>
<reference evidence="2 3" key="1">
    <citation type="submission" date="2021-06" db="EMBL/GenBank/DDBJ databases">
        <authorList>
            <person name="Palmer J.M."/>
        </authorList>
    </citation>
    <scope>NUCLEOTIDE SEQUENCE [LARGE SCALE GENOMIC DNA]</scope>
    <source>
        <strain evidence="2 3">GA_2019</strain>
        <tissue evidence="2">Muscle</tissue>
    </source>
</reference>
<organism evidence="2 3">
    <name type="scientific">Goodea atripinnis</name>
    <dbReference type="NCBI Taxonomy" id="208336"/>
    <lineage>
        <taxon>Eukaryota</taxon>
        <taxon>Metazoa</taxon>
        <taxon>Chordata</taxon>
        <taxon>Craniata</taxon>
        <taxon>Vertebrata</taxon>
        <taxon>Euteleostomi</taxon>
        <taxon>Actinopterygii</taxon>
        <taxon>Neopterygii</taxon>
        <taxon>Teleostei</taxon>
        <taxon>Neoteleostei</taxon>
        <taxon>Acanthomorphata</taxon>
        <taxon>Ovalentaria</taxon>
        <taxon>Atherinomorphae</taxon>
        <taxon>Cyprinodontiformes</taxon>
        <taxon>Goodeidae</taxon>
        <taxon>Goodea</taxon>
    </lineage>
</organism>
<evidence type="ECO:0000256" key="1">
    <source>
        <dbReference type="SAM" id="MobiDB-lite"/>
    </source>
</evidence>